<evidence type="ECO:0000313" key="1">
    <source>
        <dbReference type="EMBL" id="POG11575.1"/>
    </source>
</evidence>
<dbReference type="Proteomes" id="UP000237230">
    <property type="component" value="Unassembled WGS sequence"/>
</dbReference>
<dbReference type="AlphaFoldDB" id="A0A2S3X7Y1"/>
<proteinExistence type="predicted"/>
<gene>
    <name evidence="1" type="ORF">BGP84_16405</name>
</gene>
<comment type="caution">
    <text evidence="1">The sequence shown here is derived from an EMBL/GenBank/DDBJ whole genome shotgun (WGS) entry which is preliminary data.</text>
</comment>
<protein>
    <submittedName>
        <fullName evidence="1">Uncharacterized protein</fullName>
    </submittedName>
</protein>
<dbReference type="EMBL" id="MINH01000019">
    <property type="protein sequence ID" value="POG11575.1"/>
    <property type="molecule type" value="Genomic_DNA"/>
</dbReference>
<dbReference type="OrthoDB" id="6913089at2"/>
<accession>A0A2S3X7Y1</accession>
<evidence type="ECO:0000313" key="2">
    <source>
        <dbReference type="Proteomes" id="UP000237230"/>
    </source>
</evidence>
<organism evidence="1 2">
    <name type="scientific">Pseudomonas putida</name>
    <name type="common">Arthrobacter siderocapsulatus</name>
    <dbReference type="NCBI Taxonomy" id="303"/>
    <lineage>
        <taxon>Bacteria</taxon>
        <taxon>Pseudomonadati</taxon>
        <taxon>Pseudomonadota</taxon>
        <taxon>Gammaproteobacteria</taxon>
        <taxon>Pseudomonadales</taxon>
        <taxon>Pseudomonadaceae</taxon>
        <taxon>Pseudomonas</taxon>
    </lineage>
</organism>
<reference evidence="1 2" key="2">
    <citation type="submission" date="2018-03" db="EMBL/GenBank/DDBJ databases">
        <title>Draft genome of Pseudomonas putida strain KH-21-114.</title>
        <authorList>
            <person name="Yoshizawa S."/>
            <person name="Khan N.H."/>
            <person name="Nishimura M."/>
            <person name="Chiura H.X."/>
            <person name="Ogura Y."/>
            <person name="Hayashi T."/>
            <person name="Kogure K."/>
        </authorList>
    </citation>
    <scope>NUCLEOTIDE SEQUENCE [LARGE SCALE GENOMIC DNA]</scope>
    <source>
        <strain evidence="1 2">KH-21-114</strain>
    </source>
</reference>
<sequence>MAHLALYKLDLLDAFENRRDDWTYVDFEKLLTKVRPSANYQDAKGIIIAAHKDGSWPKTVKRYLLSNYRAHQNVSSEFNEVFAAVVATLTEQEKQVWGLSETA</sequence>
<reference evidence="1 2" key="1">
    <citation type="submission" date="2016-08" db="EMBL/GenBank/DDBJ databases">
        <authorList>
            <person name="Seilhamer J.J."/>
        </authorList>
    </citation>
    <scope>NUCLEOTIDE SEQUENCE [LARGE SCALE GENOMIC DNA]</scope>
    <source>
        <strain evidence="1 2">KH-21-114</strain>
    </source>
</reference>
<name>A0A2S3X7Y1_PSEPU</name>
<dbReference type="RefSeq" id="WP_103447994.1">
    <property type="nucleotide sequence ID" value="NZ_MINH01000019.1"/>
</dbReference>